<keyword evidence="4" id="KW-1185">Reference proteome</keyword>
<evidence type="ECO:0000256" key="1">
    <source>
        <dbReference type="RuleBase" id="RU363098"/>
    </source>
</evidence>
<comment type="similarity">
    <text evidence="1">Belongs to the RdRP family.</text>
</comment>
<evidence type="ECO:0000313" key="3">
    <source>
        <dbReference type="EMBL" id="KJB08434.1"/>
    </source>
</evidence>
<evidence type="ECO:0000313" key="4">
    <source>
        <dbReference type="Proteomes" id="UP000032304"/>
    </source>
</evidence>
<comment type="function">
    <text evidence="1">Probably involved in the RNA silencing pathway and required for the generation of small interfering RNAs (siRNAs).</text>
</comment>
<dbReference type="InterPro" id="IPR007855">
    <property type="entry name" value="RDRP"/>
</dbReference>
<accession>A0A0D2PNN2</accession>
<dbReference type="OMA" id="WDESIIF"/>
<proteinExistence type="inferred from homology"/>
<organism evidence="3 4">
    <name type="scientific">Gossypium raimondii</name>
    <name type="common">Peruvian cotton</name>
    <name type="synonym">Gossypium klotzschianum subsp. raimondii</name>
    <dbReference type="NCBI Taxonomy" id="29730"/>
    <lineage>
        <taxon>Eukaryota</taxon>
        <taxon>Viridiplantae</taxon>
        <taxon>Streptophyta</taxon>
        <taxon>Embryophyta</taxon>
        <taxon>Tracheophyta</taxon>
        <taxon>Spermatophyta</taxon>
        <taxon>Magnoliopsida</taxon>
        <taxon>eudicotyledons</taxon>
        <taxon>Gunneridae</taxon>
        <taxon>Pentapetalae</taxon>
        <taxon>rosids</taxon>
        <taxon>malvids</taxon>
        <taxon>Malvales</taxon>
        <taxon>Malvaceae</taxon>
        <taxon>Malvoideae</taxon>
        <taxon>Gossypium</taxon>
    </lineage>
</organism>
<comment type="catalytic activity">
    <reaction evidence="1">
        <text>RNA(n) + a ribonucleoside 5'-triphosphate = RNA(n+1) + diphosphate</text>
        <dbReference type="Rhea" id="RHEA:21248"/>
        <dbReference type="Rhea" id="RHEA-COMP:14527"/>
        <dbReference type="Rhea" id="RHEA-COMP:17342"/>
        <dbReference type="ChEBI" id="CHEBI:33019"/>
        <dbReference type="ChEBI" id="CHEBI:61557"/>
        <dbReference type="ChEBI" id="CHEBI:140395"/>
        <dbReference type="EC" id="2.7.7.48"/>
    </reaction>
</comment>
<keyword evidence="1" id="KW-0808">Transferase</keyword>
<dbReference type="EC" id="2.7.7.48" evidence="1"/>
<feature type="domain" description="RDRP core" evidence="2">
    <location>
        <begin position="1"/>
        <end position="69"/>
    </location>
</feature>
<dbReference type="EMBL" id="CM001740">
    <property type="protein sequence ID" value="KJB08434.1"/>
    <property type="molecule type" value="Genomic_DNA"/>
</dbReference>
<dbReference type="PANTHER" id="PTHR23079:SF1">
    <property type="entry name" value="RNA-DEPENDENT RNA POLYMERASE 1"/>
    <property type="match status" value="1"/>
</dbReference>
<sequence>MMGCLDETRTLNYGQVFVQFSGSRSDQRDIVQGKVIVAKNPCLHPGDVRVLRAVNVPDLHHMVDCVVFP</sequence>
<reference evidence="3 4" key="1">
    <citation type="journal article" date="2012" name="Nature">
        <title>Repeated polyploidization of Gossypium genomes and the evolution of spinnable cotton fibres.</title>
        <authorList>
            <person name="Paterson A.H."/>
            <person name="Wendel J.F."/>
            <person name="Gundlach H."/>
            <person name="Guo H."/>
            <person name="Jenkins J."/>
            <person name="Jin D."/>
            <person name="Llewellyn D."/>
            <person name="Showmaker K.C."/>
            <person name="Shu S."/>
            <person name="Udall J."/>
            <person name="Yoo M.J."/>
            <person name="Byers R."/>
            <person name="Chen W."/>
            <person name="Doron-Faigenboim A."/>
            <person name="Duke M.V."/>
            <person name="Gong L."/>
            <person name="Grimwood J."/>
            <person name="Grover C."/>
            <person name="Grupp K."/>
            <person name="Hu G."/>
            <person name="Lee T.H."/>
            <person name="Li J."/>
            <person name="Lin L."/>
            <person name="Liu T."/>
            <person name="Marler B.S."/>
            <person name="Page J.T."/>
            <person name="Roberts A.W."/>
            <person name="Romanel E."/>
            <person name="Sanders W.S."/>
            <person name="Szadkowski E."/>
            <person name="Tan X."/>
            <person name="Tang H."/>
            <person name="Xu C."/>
            <person name="Wang J."/>
            <person name="Wang Z."/>
            <person name="Zhang D."/>
            <person name="Zhang L."/>
            <person name="Ashrafi H."/>
            <person name="Bedon F."/>
            <person name="Bowers J.E."/>
            <person name="Brubaker C.L."/>
            <person name="Chee P.W."/>
            <person name="Das S."/>
            <person name="Gingle A.R."/>
            <person name="Haigler C.H."/>
            <person name="Harker D."/>
            <person name="Hoffmann L.V."/>
            <person name="Hovav R."/>
            <person name="Jones D.C."/>
            <person name="Lemke C."/>
            <person name="Mansoor S."/>
            <person name="ur Rahman M."/>
            <person name="Rainville L.N."/>
            <person name="Rambani A."/>
            <person name="Reddy U.K."/>
            <person name="Rong J.K."/>
            <person name="Saranga Y."/>
            <person name="Scheffler B.E."/>
            <person name="Scheffler J.A."/>
            <person name="Stelly D.M."/>
            <person name="Triplett B.A."/>
            <person name="Van Deynze A."/>
            <person name="Vaslin M.F."/>
            <person name="Waghmare V.N."/>
            <person name="Walford S.A."/>
            <person name="Wright R.J."/>
            <person name="Zaki E.A."/>
            <person name="Zhang T."/>
            <person name="Dennis E.S."/>
            <person name="Mayer K.F."/>
            <person name="Peterson D.G."/>
            <person name="Rokhsar D.S."/>
            <person name="Wang X."/>
            <person name="Schmutz J."/>
        </authorList>
    </citation>
    <scope>NUCLEOTIDE SEQUENCE [LARGE SCALE GENOMIC DNA]</scope>
</reference>
<keyword evidence="1" id="KW-0696">RNA-directed RNA polymerase</keyword>
<dbReference type="GO" id="GO:0003723">
    <property type="term" value="F:RNA binding"/>
    <property type="evidence" value="ECO:0007669"/>
    <property type="project" value="UniProtKB-KW"/>
</dbReference>
<dbReference type="AlphaFoldDB" id="A0A0D2PNN2"/>
<dbReference type="Gramene" id="KJB08434">
    <property type="protein sequence ID" value="KJB08434"/>
    <property type="gene ID" value="B456_001G081400"/>
</dbReference>
<dbReference type="Proteomes" id="UP000032304">
    <property type="component" value="Chromosome 1"/>
</dbReference>
<dbReference type="GO" id="GO:0030422">
    <property type="term" value="P:siRNA processing"/>
    <property type="evidence" value="ECO:0007669"/>
    <property type="project" value="TreeGrafter"/>
</dbReference>
<keyword evidence="1" id="KW-0548">Nucleotidyltransferase</keyword>
<keyword evidence="1" id="KW-0694">RNA-binding</keyword>
<protein>
    <recommendedName>
        <fullName evidence="1">RNA-dependent RNA polymerase</fullName>
        <ecNumber evidence="1">2.7.7.48</ecNumber>
    </recommendedName>
</protein>
<dbReference type="STRING" id="29730.A0A0D2PNN2"/>
<dbReference type="Pfam" id="PF05183">
    <property type="entry name" value="RdRP"/>
    <property type="match status" value="1"/>
</dbReference>
<dbReference type="eggNOG" id="KOG0988">
    <property type="taxonomic scope" value="Eukaryota"/>
</dbReference>
<keyword evidence="1" id="KW-0943">RNA-mediated gene silencing</keyword>
<dbReference type="GO" id="GO:0003968">
    <property type="term" value="F:RNA-directed RNA polymerase activity"/>
    <property type="evidence" value="ECO:0007669"/>
    <property type="project" value="UniProtKB-KW"/>
</dbReference>
<evidence type="ECO:0000259" key="2">
    <source>
        <dbReference type="Pfam" id="PF05183"/>
    </source>
</evidence>
<dbReference type="PANTHER" id="PTHR23079">
    <property type="entry name" value="RNA-DEPENDENT RNA POLYMERASE"/>
    <property type="match status" value="1"/>
</dbReference>
<dbReference type="InterPro" id="IPR057596">
    <property type="entry name" value="RDRP_core"/>
</dbReference>
<gene>
    <name evidence="3" type="ORF">B456_001G081400</name>
</gene>
<name>A0A0D2PNN2_GOSRA</name>
<dbReference type="GO" id="GO:0031380">
    <property type="term" value="C:nuclear RNA-directed RNA polymerase complex"/>
    <property type="evidence" value="ECO:0007669"/>
    <property type="project" value="TreeGrafter"/>
</dbReference>